<accession>A0A1B6FE98</accession>
<sequence>MGHWTNGIKRVRLRTITISVIATSLVLLVYQIVISYKITSGEIEEKPEEGRHVKVELLDVKIAKFSSTSPKSEIDIMPKIPTFKGTLLKDKNYIPNVNGKIFCAMDSIEIDMSRINDDYCDCPTDGMDEPGTNACVNGRFFCNYQADLRNRPKSIPSSRVNDGVCDCCDGSDEWNGFELPNRLADDIQKSLGRFQSPCSYHC</sequence>
<dbReference type="CDD" id="cd00112">
    <property type="entry name" value="LDLa"/>
    <property type="match status" value="1"/>
</dbReference>
<dbReference type="GO" id="GO:0006491">
    <property type="term" value="P:N-glycan processing"/>
    <property type="evidence" value="ECO:0007669"/>
    <property type="project" value="TreeGrafter"/>
</dbReference>
<dbReference type="AlphaFoldDB" id="A0A1B6FE98"/>
<keyword evidence="2" id="KW-1133">Transmembrane helix</keyword>
<evidence type="ECO:0000259" key="3">
    <source>
        <dbReference type="Pfam" id="PF12999"/>
    </source>
</evidence>
<reference evidence="4" key="1">
    <citation type="submission" date="2015-11" db="EMBL/GenBank/DDBJ databases">
        <title>De novo transcriptome assembly of four potential Pierce s Disease insect vectors from Arizona vineyards.</title>
        <authorList>
            <person name="Tassone E.E."/>
        </authorList>
    </citation>
    <scope>NUCLEOTIDE SEQUENCE</scope>
</reference>
<dbReference type="GO" id="GO:0017177">
    <property type="term" value="C:glucosidase II complex"/>
    <property type="evidence" value="ECO:0007669"/>
    <property type="project" value="TreeGrafter"/>
</dbReference>
<dbReference type="InterPro" id="IPR002172">
    <property type="entry name" value="LDrepeatLR_classA_rpt"/>
</dbReference>
<feature type="transmembrane region" description="Helical" evidence="2">
    <location>
        <begin position="12"/>
        <end position="33"/>
    </location>
</feature>
<keyword evidence="1" id="KW-1015">Disulfide bond</keyword>
<dbReference type="PANTHER" id="PTHR12630">
    <property type="entry name" value="N-LINKED OLIGOSACCHARIDE PROCESSING"/>
    <property type="match status" value="1"/>
</dbReference>
<organism evidence="4">
    <name type="scientific">Cuerna arida</name>
    <dbReference type="NCBI Taxonomy" id="1464854"/>
    <lineage>
        <taxon>Eukaryota</taxon>
        <taxon>Metazoa</taxon>
        <taxon>Ecdysozoa</taxon>
        <taxon>Arthropoda</taxon>
        <taxon>Hexapoda</taxon>
        <taxon>Insecta</taxon>
        <taxon>Pterygota</taxon>
        <taxon>Neoptera</taxon>
        <taxon>Paraneoptera</taxon>
        <taxon>Hemiptera</taxon>
        <taxon>Auchenorrhyncha</taxon>
        <taxon>Membracoidea</taxon>
        <taxon>Cicadellidae</taxon>
        <taxon>Cicadellinae</taxon>
        <taxon>Proconiini</taxon>
        <taxon>Cuerna</taxon>
    </lineage>
</organism>
<feature type="domain" description="Glucosidase II beta subunit N-terminal" evidence="3">
    <location>
        <begin position="89"/>
        <end position="185"/>
    </location>
</feature>
<gene>
    <name evidence="4" type="ORF">g.18577</name>
</gene>
<evidence type="ECO:0000256" key="2">
    <source>
        <dbReference type="SAM" id="Phobius"/>
    </source>
</evidence>
<dbReference type="PANTHER" id="PTHR12630:SF1">
    <property type="entry name" value="GLUCOSIDASE 2 SUBUNIT BETA"/>
    <property type="match status" value="1"/>
</dbReference>
<dbReference type="InterPro" id="IPR028146">
    <property type="entry name" value="PRKCSH_N"/>
</dbReference>
<evidence type="ECO:0000256" key="1">
    <source>
        <dbReference type="ARBA" id="ARBA00023157"/>
    </source>
</evidence>
<protein>
    <recommendedName>
        <fullName evidence="3">Glucosidase II beta subunit N-terminal domain-containing protein</fullName>
    </recommendedName>
</protein>
<keyword evidence="2" id="KW-0812">Transmembrane</keyword>
<dbReference type="Pfam" id="PF12999">
    <property type="entry name" value="PRKCSH-like"/>
    <property type="match status" value="1"/>
</dbReference>
<name>A0A1B6FE98_9HEMI</name>
<proteinExistence type="predicted"/>
<dbReference type="InterPro" id="IPR039794">
    <property type="entry name" value="Gtb1-like"/>
</dbReference>
<dbReference type="EMBL" id="GECZ01021251">
    <property type="protein sequence ID" value="JAS48518.1"/>
    <property type="molecule type" value="Transcribed_RNA"/>
</dbReference>
<keyword evidence="2" id="KW-0472">Membrane</keyword>
<evidence type="ECO:0000313" key="4">
    <source>
        <dbReference type="EMBL" id="JAS48518.1"/>
    </source>
</evidence>